<name>A0ABZ0UQN3_9RICK</name>
<dbReference type="PANTHER" id="PTHR12169">
    <property type="entry name" value="ATPASE N2B"/>
    <property type="match status" value="1"/>
</dbReference>
<dbReference type="EMBL" id="CP112932">
    <property type="protein sequence ID" value="WPY00348.1"/>
    <property type="molecule type" value="Genomic_DNA"/>
</dbReference>
<keyword evidence="4" id="KW-1185">Reference proteome</keyword>
<dbReference type="NCBIfam" id="NF040713">
    <property type="entry name" value="ZapE"/>
    <property type="match status" value="1"/>
</dbReference>
<evidence type="ECO:0000256" key="1">
    <source>
        <dbReference type="ARBA" id="ARBA00022741"/>
    </source>
</evidence>
<organism evidence="3 4">
    <name type="scientific">Candidatus Trichorickettsia mobilis</name>
    <dbReference type="NCBI Taxonomy" id="1346319"/>
    <lineage>
        <taxon>Bacteria</taxon>
        <taxon>Pseudomonadati</taxon>
        <taxon>Pseudomonadota</taxon>
        <taxon>Alphaproteobacteria</taxon>
        <taxon>Rickettsiales</taxon>
        <taxon>Rickettsiaceae</taxon>
        <taxon>Rickettsieae</taxon>
        <taxon>Candidatus Trichorickettsia</taxon>
    </lineage>
</organism>
<gene>
    <name evidence="3" type="ORF">Trichorick_00220</name>
</gene>
<dbReference type="Pfam" id="PF03969">
    <property type="entry name" value="AFG1_ATPase"/>
    <property type="match status" value="1"/>
</dbReference>
<dbReference type="PANTHER" id="PTHR12169:SF6">
    <property type="entry name" value="AFG1-LIKE ATPASE"/>
    <property type="match status" value="1"/>
</dbReference>
<dbReference type="InterPro" id="IPR005654">
    <property type="entry name" value="ATPase_AFG1-like"/>
</dbReference>
<reference evidence="3 4" key="1">
    <citation type="submission" date="2022-10" db="EMBL/GenBank/DDBJ databases">
        <title>Host association and intracellularity evolved multiple times independently in the Rickettsiales.</title>
        <authorList>
            <person name="Castelli M."/>
            <person name="Nardi T."/>
            <person name="Gammuto L."/>
            <person name="Bellinzona G."/>
            <person name="Sabaneyeva E."/>
            <person name="Potekhin A."/>
            <person name="Serra V."/>
            <person name="Petroni G."/>
            <person name="Sassera D."/>
        </authorList>
    </citation>
    <scope>NUCLEOTIDE SEQUENCE [LARGE SCALE GENOMIC DNA]</scope>
    <source>
        <strain evidence="3 4">Kr 154-4</strain>
    </source>
</reference>
<keyword evidence="1" id="KW-0547">Nucleotide-binding</keyword>
<dbReference type="InterPro" id="IPR027417">
    <property type="entry name" value="P-loop_NTPase"/>
</dbReference>
<evidence type="ECO:0000313" key="4">
    <source>
        <dbReference type="Proteomes" id="UP001326613"/>
    </source>
</evidence>
<dbReference type="SUPFAM" id="SSF52540">
    <property type="entry name" value="P-loop containing nucleoside triphosphate hydrolases"/>
    <property type="match status" value="1"/>
</dbReference>
<dbReference type="Gene3D" id="3.40.50.300">
    <property type="entry name" value="P-loop containing nucleotide triphosphate hydrolases"/>
    <property type="match status" value="1"/>
</dbReference>
<dbReference type="GO" id="GO:0051301">
    <property type="term" value="P:cell division"/>
    <property type="evidence" value="ECO:0007669"/>
    <property type="project" value="UniProtKB-KW"/>
</dbReference>
<dbReference type="RefSeq" id="WP_323738425.1">
    <property type="nucleotide sequence ID" value="NZ_CP112932.1"/>
</dbReference>
<keyword evidence="2" id="KW-0067">ATP-binding</keyword>
<protein>
    <submittedName>
        <fullName evidence="3">Cell division protein ZapE</fullName>
    </submittedName>
</protein>
<sequence>MSIQDFLPPDFDLDTVQLTLIDKIEAITNSLTQQSTWIPQFFKPKKYTKSGIYLYGGVGRGKTMLMQAFYNNLKLTKTMLHYQDFMLSIHKNLHNLQGTTTSKIIADLAANYAREWQILCLDEFEIKDITDAMIIGKLFVELNKRNVFIFITSNTKPEELYKDGLQRDSFLPFIDYLQYQFEILHLDNHHDYRLDKFITAGDRVLYPLTQDTQDKIQHIITALTHNNSLTSITLEVFGRPITFQHAYQNILVTNFQELCMQAYGYADYVNICQRFKVVVLKNVIPISANNNDLITRFINFIDNAYFYKVLLFITLQDTPGKIYPEGRRAEDFKRTISRLYEMNSDSYPP</sequence>
<accession>A0ABZ0UQN3</accession>
<proteinExistence type="predicted"/>
<dbReference type="Proteomes" id="UP001326613">
    <property type="component" value="Chromosome"/>
</dbReference>
<keyword evidence="3" id="KW-0131">Cell cycle</keyword>
<keyword evidence="3" id="KW-0132">Cell division</keyword>
<evidence type="ECO:0000313" key="3">
    <source>
        <dbReference type="EMBL" id="WPY00348.1"/>
    </source>
</evidence>
<evidence type="ECO:0000256" key="2">
    <source>
        <dbReference type="ARBA" id="ARBA00022840"/>
    </source>
</evidence>